<evidence type="ECO:0000256" key="1">
    <source>
        <dbReference type="ARBA" id="ARBA00022490"/>
    </source>
</evidence>
<gene>
    <name evidence="4" type="ORF">I2501_17490</name>
</gene>
<keyword evidence="5" id="KW-1185">Reference proteome</keyword>
<dbReference type="InterPro" id="IPR042203">
    <property type="entry name" value="Leu/Phe-tRNA_Trfase_C"/>
</dbReference>
<name>A0A931B8L9_9ACTN</name>
<dbReference type="Proteomes" id="UP000657385">
    <property type="component" value="Unassembled WGS sequence"/>
</dbReference>
<protein>
    <submittedName>
        <fullName evidence="4">Uncharacterized protein</fullName>
    </submittedName>
</protein>
<dbReference type="PANTHER" id="PTHR30098">
    <property type="entry name" value="LEUCYL/PHENYLALANYL-TRNA--PROTEIN TRANSFERASE"/>
    <property type="match status" value="1"/>
</dbReference>
<accession>A0A931B8L9</accession>
<dbReference type="GO" id="GO:0030163">
    <property type="term" value="P:protein catabolic process"/>
    <property type="evidence" value="ECO:0007669"/>
    <property type="project" value="InterPro"/>
</dbReference>
<dbReference type="SUPFAM" id="SSF55729">
    <property type="entry name" value="Acyl-CoA N-acyltransferases (Nat)"/>
    <property type="match status" value="1"/>
</dbReference>
<comment type="caution">
    <text evidence="4">The sequence shown here is derived from an EMBL/GenBank/DDBJ whole genome shotgun (WGS) entry which is preliminary data.</text>
</comment>
<evidence type="ECO:0000256" key="2">
    <source>
        <dbReference type="ARBA" id="ARBA00022679"/>
    </source>
</evidence>
<dbReference type="GO" id="GO:0005737">
    <property type="term" value="C:cytoplasm"/>
    <property type="evidence" value="ECO:0007669"/>
    <property type="project" value="TreeGrafter"/>
</dbReference>
<dbReference type="AlphaFoldDB" id="A0A931B8L9"/>
<proteinExistence type="predicted"/>
<dbReference type="Gene3D" id="3.40.630.70">
    <property type="entry name" value="Leucyl/phenylalanyl-tRNA-protein transferase, C-terminal domain"/>
    <property type="match status" value="1"/>
</dbReference>
<dbReference type="EMBL" id="JADPRT010000006">
    <property type="protein sequence ID" value="MBF9069818.1"/>
    <property type="molecule type" value="Genomic_DNA"/>
</dbReference>
<dbReference type="InterPro" id="IPR004616">
    <property type="entry name" value="Leu/Phe-tRNA_Trfase"/>
</dbReference>
<dbReference type="InterPro" id="IPR016181">
    <property type="entry name" value="Acyl_CoA_acyltransferase"/>
</dbReference>
<keyword evidence="1" id="KW-0963">Cytoplasm</keyword>
<sequence length="199" mass="21671">MRAAEAIALISRGWFVTGRLEDGVDHVEWVRPGLRALVDTEGRRRRRYLATARREVRTHGFTTTLDTEFESVLAACAQPRGKDATWITPAVADLYRELHSVGVAHSVEIRLSENGVVGGALILALGGWMSIESLFHTVPDAGHAAMLGAEDFRLSHGILVTDLQLISPFLRQMGAMEVPLSAYLSLLDLCINPGGNAVD</sequence>
<dbReference type="Pfam" id="PF03588">
    <property type="entry name" value="Leu_Phe_trans"/>
    <property type="match status" value="1"/>
</dbReference>
<evidence type="ECO:0000256" key="3">
    <source>
        <dbReference type="ARBA" id="ARBA00023315"/>
    </source>
</evidence>
<evidence type="ECO:0000313" key="5">
    <source>
        <dbReference type="Proteomes" id="UP000657385"/>
    </source>
</evidence>
<organism evidence="4 5">
    <name type="scientific">Streptacidiphilus fuscans</name>
    <dbReference type="NCBI Taxonomy" id="2789292"/>
    <lineage>
        <taxon>Bacteria</taxon>
        <taxon>Bacillati</taxon>
        <taxon>Actinomycetota</taxon>
        <taxon>Actinomycetes</taxon>
        <taxon>Kitasatosporales</taxon>
        <taxon>Streptomycetaceae</taxon>
        <taxon>Streptacidiphilus</taxon>
    </lineage>
</organism>
<keyword evidence="3" id="KW-0012">Acyltransferase</keyword>
<evidence type="ECO:0000313" key="4">
    <source>
        <dbReference type="EMBL" id="MBF9069818.1"/>
    </source>
</evidence>
<dbReference type="GO" id="GO:0008914">
    <property type="term" value="F:leucyl-tRNA--protein transferase activity"/>
    <property type="evidence" value="ECO:0007669"/>
    <property type="project" value="InterPro"/>
</dbReference>
<reference evidence="4" key="1">
    <citation type="submission" date="2020-11" db="EMBL/GenBank/DDBJ databases">
        <title>Isolation and identification of active actinomycetes.</title>
        <authorList>
            <person name="Yu B."/>
        </authorList>
    </citation>
    <scope>NUCLEOTIDE SEQUENCE</scope>
    <source>
        <strain evidence="4">NEAU-YB345</strain>
    </source>
</reference>
<dbReference type="PANTHER" id="PTHR30098:SF2">
    <property type="entry name" value="LEUCYL_PHENYLALANYL-TRNA--PROTEIN TRANSFERASE"/>
    <property type="match status" value="1"/>
</dbReference>
<dbReference type="RefSeq" id="WP_196194963.1">
    <property type="nucleotide sequence ID" value="NZ_JADPRT010000006.1"/>
</dbReference>
<keyword evidence="2" id="KW-0808">Transferase</keyword>